<dbReference type="InterPro" id="IPR000182">
    <property type="entry name" value="GNAT_dom"/>
</dbReference>
<name>A0A7Z0J5N1_9MICO</name>
<dbReference type="CDD" id="cd04301">
    <property type="entry name" value="NAT_SF"/>
    <property type="match status" value="1"/>
</dbReference>
<dbReference type="InterPro" id="IPR016181">
    <property type="entry name" value="Acyl_CoA_acyltransferase"/>
</dbReference>
<evidence type="ECO:0000313" key="2">
    <source>
        <dbReference type="EMBL" id="NYJ19013.1"/>
    </source>
</evidence>
<sequence>MIGFTDIDAGGYIDMMIVLPDATRQGVASALLGYVTASAHAAGIRVLTKHSSLTARAFFETNGSDVVEVRHPLIRGLILTNLAMRKSLPTSPREIGVVVVIAHRKRQQLRSRGNDEGKFSQFRSGYTKRGRILSNPSPLTRAVRGTDYATSERSTYCRMPPLR</sequence>
<dbReference type="Pfam" id="PF13673">
    <property type="entry name" value="Acetyltransf_10"/>
    <property type="match status" value="1"/>
</dbReference>
<dbReference type="PROSITE" id="PS51186">
    <property type="entry name" value="GNAT"/>
    <property type="match status" value="1"/>
</dbReference>
<dbReference type="PANTHER" id="PTHR43451">
    <property type="entry name" value="ACETYLTRANSFERASE (GNAT) FAMILY PROTEIN"/>
    <property type="match status" value="1"/>
</dbReference>
<dbReference type="PANTHER" id="PTHR43451:SF1">
    <property type="entry name" value="ACETYLTRANSFERASE"/>
    <property type="match status" value="1"/>
</dbReference>
<dbReference type="Gene3D" id="3.40.630.30">
    <property type="match status" value="1"/>
</dbReference>
<feature type="domain" description="N-acetyltransferase" evidence="1">
    <location>
        <begin position="1"/>
        <end position="89"/>
    </location>
</feature>
<reference evidence="2 3" key="1">
    <citation type="submission" date="2020-07" db="EMBL/GenBank/DDBJ databases">
        <title>Sequencing the genomes of 1000 actinobacteria strains.</title>
        <authorList>
            <person name="Klenk H.-P."/>
        </authorList>
    </citation>
    <scope>NUCLEOTIDE SEQUENCE [LARGE SCALE GENOMIC DNA]</scope>
    <source>
        <strain evidence="2 3">LI1</strain>
    </source>
</reference>
<proteinExistence type="predicted"/>
<protein>
    <recommendedName>
        <fullName evidence="1">N-acetyltransferase domain-containing protein</fullName>
    </recommendedName>
</protein>
<dbReference type="SUPFAM" id="SSF55729">
    <property type="entry name" value="Acyl-CoA N-acyltransferases (Nat)"/>
    <property type="match status" value="1"/>
</dbReference>
<accession>A0A7Z0J5N1</accession>
<organism evidence="2 3">
    <name type="scientific">Glaciibacter psychrotolerans</name>
    <dbReference type="NCBI Taxonomy" id="670054"/>
    <lineage>
        <taxon>Bacteria</taxon>
        <taxon>Bacillati</taxon>
        <taxon>Actinomycetota</taxon>
        <taxon>Actinomycetes</taxon>
        <taxon>Micrococcales</taxon>
        <taxon>Microbacteriaceae</taxon>
        <taxon>Glaciibacter</taxon>
    </lineage>
</organism>
<dbReference type="AlphaFoldDB" id="A0A7Z0J5N1"/>
<evidence type="ECO:0000259" key="1">
    <source>
        <dbReference type="PROSITE" id="PS51186"/>
    </source>
</evidence>
<dbReference type="InterPro" id="IPR052564">
    <property type="entry name" value="N-acetyltrans/Recomb-assoc"/>
</dbReference>
<dbReference type="GO" id="GO:0016747">
    <property type="term" value="F:acyltransferase activity, transferring groups other than amino-acyl groups"/>
    <property type="evidence" value="ECO:0007669"/>
    <property type="project" value="InterPro"/>
</dbReference>
<dbReference type="EMBL" id="JACCFM010000001">
    <property type="protein sequence ID" value="NYJ19013.1"/>
    <property type="molecule type" value="Genomic_DNA"/>
</dbReference>
<gene>
    <name evidence="2" type="ORF">HNR05_000804</name>
</gene>
<keyword evidence="3" id="KW-1185">Reference proteome</keyword>
<comment type="caution">
    <text evidence="2">The sequence shown here is derived from an EMBL/GenBank/DDBJ whole genome shotgun (WGS) entry which is preliminary data.</text>
</comment>
<evidence type="ECO:0000313" key="3">
    <source>
        <dbReference type="Proteomes" id="UP000537260"/>
    </source>
</evidence>
<dbReference type="Proteomes" id="UP000537260">
    <property type="component" value="Unassembled WGS sequence"/>
</dbReference>